<protein>
    <submittedName>
        <fullName evidence="1">Uncharacterized protein</fullName>
    </submittedName>
</protein>
<organism evidence="1 2">
    <name type="scientific">Adhaeribacter swui</name>
    <dbReference type="NCBI Taxonomy" id="2086471"/>
    <lineage>
        <taxon>Bacteria</taxon>
        <taxon>Pseudomonadati</taxon>
        <taxon>Bacteroidota</taxon>
        <taxon>Cytophagia</taxon>
        <taxon>Cytophagales</taxon>
        <taxon>Hymenobacteraceae</taxon>
        <taxon>Adhaeribacter</taxon>
    </lineage>
</organism>
<accession>A0A7G7G510</accession>
<evidence type="ECO:0000313" key="2">
    <source>
        <dbReference type="Proteomes" id="UP000515237"/>
    </source>
</evidence>
<dbReference type="KEGG" id="aswu:HUW51_05675"/>
<dbReference type="AlphaFoldDB" id="A0A7G7G510"/>
<sequence length="61" mass="7397">MAGLIDHIFENIVIEQLSRSEIESYNKYILEIFYQNLTVEQRARLLQIQTRLKKRMLELDK</sequence>
<evidence type="ECO:0000313" key="1">
    <source>
        <dbReference type="EMBL" id="QNF32244.1"/>
    </source>
</evidence>
<reference evidence="1 2" key="1">
    <citation type="journal article" date="2018" name="Int. J. Syst. Evol. Microbiol.">
        <title>Adhaeribacter swui sp. nov., isolated from wet mud.</title>
        <authorList>
            <person name="Kim D.U."/>
            <person name="Kim K.W."/>
            <person name="Kang M.S."/>
            <person name="Kim J.Y."/>
            <person name="Jang J.H."/>
            <person name="Kim M.K."/>
        </authorList>
    </citation>
    <scope>NUCLEOTIDE SEQUENCE [LARGE SCALE GENOMIC DNA]</scope>
    <source>
        <strain evidence="1 2">KCTC 52873</strain>
    </source>
</reference>
<gene>
    <name evidence="1" type="ORF">HUW51_05675</name>
</gene>
<keyword evidence="2" id="KW-1185">Reference proteome</keyword>
<name>A0A7G7G510_9BACT</name>
<dbReference type="EMBL" id="CP055156">
    <property type="protein sequence ID" value="QNF32244.1"/>
    <property type="molecule type" value="Genomic_DNA"/>
</dbReference>
<dbReference type="Proteomes" id="UP000515237">
    <property type="component" value="Chromosome"/>
</dbReference>
<proteinExistence type="predicted"/>
<dbReference type="RefSeq" id="WP_185273024.1">
    <property type="nucleotide sequence ID" value="NZ_CP055156.1"/>
</dbReference>